<dbReference type="GO" id="GO:0090313">
    <property type="term" value="P:regulation of protein targeting to membrane"/>
    <property type="evidence" value="ECO:0007669"/>
    <property type="project" value="TreeGrafter"/>
</dbReference>
<gene>
    <name evidence="2" type="ORF">METUNv1_01666</name>
</gene>
<evidence type="ECO:0000313" key="3">
    <source>
        <dbReference type="Proteomes" id="UP000005019"/>
    </source>
</evidence>
<keyword evidence="1" id="KW-0472">Membrane</keyword>
<evidence type="ECO:0000256" key="1">
    <source>
        <dbReference type="SAM" id="Phobius"/>
    </source>
</evidence>
<dbReference type="PANTHER" id="PTHR30441">
    <property type="entry name" value="DUF748 DOMAIN-CONTAINING PROTEIN"/>
    <property type="match status" value="1"/>
</dbReference>
<evidence type="ECO:0000313" key="2">
    <source>
        <dbReference type="EMBL" id="EGK71889.1"/>
    </source>
</evidence>
<sequence>MNENAVYVKTEAGEEAVTKRTIVQRNLRSILIMVDGRTPVGSLAQQFGDPMIVEGLIGELEHRGLVRRLDAAAGAEVEDRAELSSMLVDIEDLVSQPITPVADDIRRAHEKSSTPESPVLEEFAMALPELTAPAAAGAAAPAALPTDDVRSAIRRAMMSASAAEPAHADGPEGPLRRLFNLFAGRVGSSERRGPPGSLWRRLFIGLVVFLLLLVATFFLYPYNRHLPHIEELATELLGHPVHISSVSPSLLPEPSIALEGVTVGARKQLQIGAVKLLPRVSTLLSERTVLREIRIENAGLDVSFLPDLSRRQDINWASRWVKVERVRVVESSLTLLDGAIGKLAGDLALDDNGVLTRLSLNTPNGGLKLQGVNESGVWKVSMTALGWETPGHPSLLFDVFEAQGTLSSRRLQLDKVDVKLYDGYATGTVGLDFGDAPHFEGQVMTSRLGLAGLLKVLAPTLRLTGDLSMSLALSAQGGDFETLRRNLRGNGTLGVQRGHIERVDLVQAVRIPRPGGVRGGSTRFDRLEGEATVDGSGLSLARVVMESGLVGAQGALRLADGRLDGRLDVTLQGSATTVRAPVAVEGPYADPVVKLLR</sequence>
<keyword evidence="1" id="KW-1133">Transmembrane helix</keyword>
<comment type="caution">
    <text evidence="2">The sequence shown here is derived from an EMBL/GenBank/DDBJ whole genome shotgun (WGS) entry which is preliminary data.</text>
</comment>
<dbReference type="OrthoDB" id="9179340at2"/>
<dbReference type="Proteomes" id="UP000005019">
    <property type="component" value="Unassembled WGS sequence"/>
</dbReference>
<accession>F5RC26</accession>
<organism evidence="2 3">
    <name type="scientific">Methyloversatilis universalis (strain ATCC BAA-1314 / DSM 25237 / JCM 13912 / CCUG 52030 / FAM5)</name>
    <dbReference type="NCBI Taxonomy" id="1000565"/>
    <lineage>
        <taxon>Bacteria</taxon>
        <taxon>Pseudomonadati</taxon>
        <taxon>Pseudomonadota</taxon>
        <taxon>Betaproteobacteria</taxon>
        <taxon>Nitrosomonadales</taxon>
        <taxon>Sterolibacteriaceae</taxon>
        <taxon>Methyloversatilis</taxon>
    </lineage>
</organism>
<dbReference type="RefSeq" id="WP_008060667.1">
    <property type="nucleotide sequence ID" value="NZ_AFHG01000044.1"/>
</dbReference>
<keyword evidence="3" id="KW-1185">Reference proteome</keyword>
<name>F5RC26_METUF</name>
<dbReference type="EMBL" id="AFHG01000044">
    <property type="protein sequence ID" value="EGK71889.1"/>
    <property type="molecule type" value="Genomic_DNA"/>
</dbReference>
<dbReference type="AlphaFoldDB" id="F5RC26"/>
<dbReference type="STRING" id="1000565.METUNv1_01666"/>
<dbReference type="GO" id="GO:0005886">
    <property type="term" value="C:plasma membrane"/>
    <property type="evidence" value="ECO:0007669"/>
    <property type="project" value="TreeGrafter"/>
</dbReference>
<dbReference type="eggNOG" id="COG2982">
    <property type="taxonomic scope" value="Bacteria"/>
</dbReference>
<reference evidence="2 3" key="1">
    <citation type="journal article" date="2011" name="J. Bacteriol.">
        <title>Genome sequence of Methyloversatilis universalis FAM5T, a methylotrophic representative of the order Rhodocyclales.</title>
        <authorList>
            <person name="Kittichotirat W."/>
            <person name="Good N.M."/>
            <person name="Hall R."/>
            <person name="Bringel F."/>
            <person name="Lajus A."/>
            <person name="Medigue C."/>
            <person name="Smalley N.E."/>
            <person name="Beck D."/>
            <person name="Bumgarner R."/>
            <person name="Vuilleumier S."/>
            <person name="Kalyuzhnaya M.G."/>
        </authorList>
    </citation>
    <scope>NUCLEOTIDE SEQUENCE [LARGE SCALE GENOMIC DNA]</scope>
    <source>
        <strain evidence="3">ATCC BAA-1314 / JCM 13912 / FAM5</strain>
    </source>
</reference>
<keyword evidence="1" id="KW-0812">Transmembrane</keyword>
<dbReference type="PANTHER" id="PTHR30441:SF8">
    <property type="entry name" value="DUF748 DOMAIN-CONTAINING PROTEIN"/>
    <property type="match status" value="1"/>
</dbReference>
<protein>
    <submittedName>
        <fullName evidence="2">Uncharacterized protein</fullName>
    </submittedName>
</protein>
<feature type="transmembrane region" description="Helical" evidence="1">
    <location>
        <begin position="202"/>
        <end position="222"/>
    </location>
</feature>
<dbReference type="InterPro" id="IPR052894">
    <property type="entry name" value="AsmA-related"/>
</dbReference>
<proteinExistence type="predicted"/>